<sequence length="115" mass="13242">LAEKVAEELNVTDRWVCGGLPMSEEWPWKETDLDPSQIIKWNYSVISGETKRPVGCALVSDTLGTECLERRGNSFNKWARETPCKRTLIHNGTRSTWWPEEPSWHCSRENAGHRT</sequence>
<keyword evidence="2" id="KW-1185">Reference proteome</keyword>
<dbReference type="Proteomes" id="UP000578343">
    <property type="component" value="Unassembled WGS sequence"/>
</dbReference>
<feature type="non-terminal residue" evidence="1">
    <location>
        <position position="1"/>
    </location>
</feature>
<dbReference type="AlphaFoldDB" id="A0A7K9EWM2"/>
<evidence type="ECO:0000313" key="2">
    <source>
        <dbReference type="Proteomes" id="UP000578343"/>
    </source>
</evidence>
<accession>A0A7K9EWM2</accession>
<proteinExistence type="predicted"/>
<reference evidence="1 2" key="1">
    <citation type="submission" date="2019-09" db="EMBL/GenBank/DDBJ databases">
        <title>Bird 10,000 Genomes (B10K) Project - Family phase.</title>
        <authorList>
            <person name="Zhang G."/>
        </authorList>
    </citation>
    <scope>NUCLEOTIDE SEQUENCE [LARGE SCALE GENOMIC DNA]</scope>
    <source>
        <strain evidence="1">B10K-DU-001-21</strain>
        <tissue evidence="1">Muscle</tissue>
    </source>
</reference>
<dbReference type="EMBL" id="VWZK01036369">
    <property type="protein sequence ID" value="NXG81228.1"/>
    <property type="molecule type" value="Genomic_DNA"/>
</dbReference>
<gene>
    <name evidence="1" type="primary">Erv31_10</name>
    <name evidence="1" type="ORF">BARMAR_R15087</name>
</gene>
<protein>
    <submittedName>
        <fullName evidence="1">ENR1 protein</fullName>
    </submittedName>
</protein>
<organism evidence="1 2">
    <name type="scientific">Baryphthengus martii</name>
    <name type="common">Rufous motmot</name>
    <dbReference type="NCBI Taxonomy" id="176943"/>
    <lineage>
        <taxon>Eukaryota</taxon>
        <taxon>Metazoa</taxon>
        <taxon>Chordata</taxon>
        <taxon>Craniata</taxon>
        <taxon>Vertebrata</taxon>
        <taxon>Euteleostomi</taxon>
        <taxon>Archelosauria</taxon>
        <taxon>Archosauria</taxon>
        <taxon>Dinosauria</taxon>
        <taxon>Saurischia</taxon>
        <taxon>Theropoda</taxon>
        <taxon>Coelurosauria</taxon>
        <taxon>Aves</taxon>
        <taxon>Neognathae</taxon>
        <taxon>Neoaves</taxon>
        <taxon>Telluraves</taxon>
        <taxon>Coraciimorphae</taxon>
        <taxon>Coraciiformes</taxon>
        <taxon>Momotidae</taxon>
        <taxon>Baryphthengus</taxon>
    </lineage>
</organism>
<comment type="caution">
    <text evidence="1">The sequence shown here is derived from an EMBL/GenBank/DDBJ whole genome shotgun (WGS) entry which is preliminary data.</text>
</comment>
<feature type="non-terminal residue" evidence="1">
    <location>
        <position position="115"/>
    </location>
</feature>
<evidence type="ECO:0000313" key="1">
    <source>
        <dbReference type="EMBL" id="NXG81228.1"/>
    </source>
</evidence>
<name>A0A7K9EWM2_BARMA</name>
<dbReference type="OrthoDB" id="9325190at2759"/>